<sequence length="59" mass="6617">MEESNTRSKLKRICVYWESNFGHRKVFGDAALEYGNKLEGLGGGEALRDDEIPMALLSI</sequence>
<organism evidence="1 2">
    <name type="scientific">Prunus yedoensis var. nudiflora</name>
    <dbReference type="NCBI Taxonomy" id="2094558"/>
    <lineage>
        <taxon>Eukaryota</taxon>
        <taxon>Viridiplantae</taxon>
        <taxon>Streptophyta</taxon>
        <taxon>Embryophyta</taxon>
        <taxon>Tracheophyta</taxon>
        <taxon>Spermatophyta</taxon>
        <taxon>Magnoliopsida</taxon>
        <taxon>eudicotyledons</taxon>
        <taxon>Gunneridae</taxon>
        <taxon>Pentapetalae</taxon>
        <taxon>rosids</taxon>
        <taxon>fabids</taxon>
        <taxon>Rosales</taxon>
        <taxon>Rosaceae</taxon>
        <taxon>Amygdaloideae</taxon>
        <taxon>Amygdaleae</taxon>
        <taxon>Prunus</taxon>
    </lineage>
</organism>
<gene>
    <name evidence="1" type="ORF">Pyn_16095</name>
</gene>
<name>A0A314Z1N8_PRUYE</name>
<proteinExistence type="predicted"/>
<dbReference type="Proteomes" id="UP000250321">
    <property type="component" value="Unassembled WGS sequence"/>
</dbReference>
<keyword evidence="2" id="KW-1185">Reference proteome</keyword>
<evidence type="ECO:0000313" key="2">
    <source>
        <dbReference type="Proteomes" id="UP000250321"/>
    </source>
</evidence>
<dbReference type="AlphaFoldDB" id="A0A314Z1N8"/>
<reference evidence="1 2" key="1">
    <citation type="submission" date="2018-02" db="EMBL/GenBank/DDBJ databases">
        <title>Draft genome of wild Prunus yedoensis var. nudiflora.</title>
        <authorList>
            <person name="Baek S."/>
            <person name="Kim J.-H."/>
            <person name="Choi K."/>
            <person name="Kim G.-B."/>
            <person name="Cho A."/>
            <person name="Jang H."/>
            <person name="Shin C.-H."/>
            <person name="Yu H.-J."/>
            <person name="Mun J.-H."/>
        </authorList>
    </citation>
    <scope>NUCLEOTIDE SEQUENCE [LARGE SCALE GENOMIC DNA]</scope>
    <source>
        <strain evidence="2">cv. Jeju island</strain>
        <tissue evidence="1">Leaf</tissue>
    </source>
</reference>
<evidence type="ECO:0000313" key="1">
    <source>
        <dbReference type="EMBL" id="PQQ11068.1"/>
    </source>
</evidence>
<accession>A0A314Z1N8</accession>
<comment type="caution">
    <text evidence="1">The sequence shown here is derived from an EMBL/GenBank/DDBJ whole genome shotgun (WGS) entry which is preliminary data.</text>
</comment>
<protein>
    <submittedName>
        <fullName evidence="1">Uncharacterized protein</fullName>
    </submittedName>
</protein>
<dbReference type="EMBL" id="PJQY01000426">
    <property type="protein sequence ID" value="PQQ11068.1"/>
    <property type="molecule type" value="Genomic_DNA"/>
</dbReference>